<dbReference type="Pfam" id="PF13041">
    <property type="entry name" value="PPR_2"/>
    <property type="match status" value="4"/>
</dbReference>
<evidence type="ECO:0000259" key="4">
    <source>
        <dbReference type="Pfam" id="PF14432"/>
    </source>
</evidence>
<feature type="repeat" description="PPR" evidence="3">
    <location>
        <begin position="188"/>
        <end position="222"/>
    </location>
</feature>
<evidence type="ECO:0000256" key="2">
    <source>
        <dbReference type="ARBA" id="ARBA00022737"/>
    </source>
</evidence>
<name>A0A438DYC7_VITVI</name>
<feature type="repeat" description="PPR" evidence="3">
    <location>
        <begin position="750"/>
        <end position="784"/>
    </location>
</feature>
<dbReference type="EMBL" id="QGNW01001458">
    <property type="protein sequence ID" value="RVW40479.1"/>
    <property type="molecule type" value="Genomic_DNA"/>
</dbReference>
<feature type="repeat" description="PPR" evidence="3">
    <location>
        <begin position="392"/>
        <end position="426"/>
    </location>
</feature>
<feature type="repeat" description="PPR" evidence="3">
    <location>
        <begin position="607"/>
        <end position="641"/>
    </location>
</feature>
<evidence type="ECO:0000256" key="1">
    <source>
        <dbReference type="ARBA" id="ARBA00006643"/>
    </source>
</evidence>
<dbReference type="FunFam" id="1.25.40.10:FF:001325">
    <property type="entry name" value="Tetratricopeptide repeat (TPR)-like superfamily protein"/>
    <property type="match status" value="1"/>
</dbReference>
<feature type="domain" description="DYW" evidence="4">
    <location>
        <begin position="828"/>
        <end position="921"/>
    </location>
</feature>
<dbReference type="PANTHER" id="PTHR24015">
    <property type="entry name" value="OS07G0578800 PROTEIN-RELATED"/>
    <property type="match status" value="1"/>
</dbReference>
<dbReference type="GO" id="GO:0003723">
    <property type="term" value="F:RNA binding"/>
    <property type="evidence" value="ECO:0007669"/>
    <property type="project" value="InterPro"/>
</dbReference>
<evidence type="ECO:0000256" key="3">
    <source>
        <dbReference type="PROSITE-ProRule" id="PRU00708"/>
    </source>
</evidence>
<dbReference type="SUPFAM" id="SSF48452">
    <property type="entry name" value="TPR-like"/>
    <property type="match status" value="2"/>
</dbReference>
<dbReference type="AlphaFoldDB" id="A0A438DYC7"/>
<dbReference type="Proteomes" id="UP000288805">
    <property type="component" value="Unassembled WGS sequence"/>
</dbReference>
<dbReference type="InterPro" id="IPR011990">
    <property type="entry name" value="TPR-like_helical_dom_sf"/>
</dbReference>
<feature type="repeat" description="PPR" evidence="3">
    <location>
        <begin position="258"/>
        <end position="292"/>
    </location>
</feature>
<sequence>METVYPVATFKVPPRPLLPSIKSNVTSFRFLHSHLRNKQLEFQNHGFSSQFIFRCSACSKFLVSQSEHERLKCAQQLFDNFPNRDVISWSALIAAYSRCGNFAQAFGLFQKMMGEGLQPNGFSLASLLKVSCSTGEIGLCRQLHGWSIRTGFGLDSGIRAAWITMYSRCGVLEDAQRVFDETSLLALDILLWNSIIAAYIFHGCWVEVLRLFCKMVSVGVVAPTELTYASVVNACGSSGEEKYGAMVHGRIIKAGLEATNLWNSLVTFYGKCGNLQHASQLFERISRKDVVSWNAMIAANEQRGEGENALGLFRRMLKVEPPVQPNRVTFLSLLSAVSGLSALRCGREIHAHIFRLSLEVDTSITNSLITFYSKCREVGKAREIFERLLLRDIISWNSMLAGYEQNEQQGRCFDIFKRMMLSGIEPDSHSLTIIFNAASRDSSGLIYFRRGKEIHGYILRRITPGGVSLSVSNAMLKMYAKFNRIADAEKIFKGMKNRDSYSWNAMMDGYSRNAKFEDVLMIFLDILKQGFPLDHVSLSILLTSCGRLVSLQLGKQFHAVVAKLFNGQDCPHQDSLLSINNALISMYSKCGSIKDAAQVFLKMERKDVFSWTAMITGCAHHGLAVEALQLFERMKTDGIKPNQVTFLALLMACAHGGLVQEGSYYFDSMYNDYGLSPSIEHYACMIDLFGRSGQFDRAKSLVEFGITLFKPYHDDILNLWKVLLGACHASKQLDLGVEAATKILELEPEDEATYILLANLYASSGLWEDAIKVRKAMRDKGLRKEVGCSWIDTGNRRHVFVAGDVYHPQRKEIYEKLAQLNYSCRRMGYVPMTELVLHDVDETEKEAILGCHSEKLAVSFGLLNCGVGNGVIRVMKNLRVCEDCHSWMKFASLLEKREILLRDSQRFHLFRDGSCSCGDYW</sequence>
<dbReference type="InterPro" id="IPR032867">
    <property type="entry name" value="DYW_dom"/>
</dbReference>
<gene>
    <name evidence="5" type="primary">PCMP-H60_5</name>
    <name evidence="5" type="ORF">CK203_092370</name>
</gene>
<dbReference type="Pfam" id="PF14432">
    <property type="entry name" value="DYW_deaminase"/>
    <property type="match status" value="1"/>
</dbReference>
<dbReference type="NCBIfam" id="TIGR00756">
    <property type="entry name" value="PPR"/>
    <property type="match status" value="5"/>
</dbReference>
<comment type="caution">
    <text evidence="5">The sequence shown here is derived from an EMBL/GenBank/DDBJ whole genome shotgun (WGS) entry which is preliminary data.</text>
</comment>
<keyword evidence="2" id="KW-0677">Repeat</keyword>
<proteinExistence type="inferred from homology"/>
<dbReference type="FunFam" id="1.25.40.10:FF:003712">
    <property type="entry name" value="Uncharacterized protein"/>
    <property type="match status" value="1"/>
</dbReference>
<dbReference type="PROSITE" id="PS51375">
    <property type="entry name" value="PPR"/>
    <property type="match status" value="7"/>
</dbReference>
<organism evidence="5 6">
    <name type="scientific">Vitis vinifera</name>
    <name type="common">Grape</name>
    <dbReference type="NCBI Taxonomy" id="29760"/>
    <lineage>
        <taxon>Eukaryota</taxon>
        <taxon>Viridiplantae</taxon>
        <taxon>Streptophyta</taxon>
        <taxon>Embryophyta</taxon>
        <taxon>Tracheophyta</taxon>
        <taxon>Spermatophyta</taxon>
        <taxon>Magnoliopsida</taxon>
        <taxon>eudicotyledons</taxon>
        <taxon>Gunneridae</taxon>
        <taxon>Pentapetalae</taxon>
        <taxon>rosids</taxon>
        <taxon>Vitales</taxon>
        <taxon>Vitaceae</taxon>
        <taxon>Viteae</taxon>
        <taxon>Vitis</taxon>
    </lineage>
</organism>
<comment type="similarity">
    <text evidence="1">Belongs to the PPR family. PCMP-H subfamily.</text>
</comment>
<reference evidence="5 6" key="1">
    <citation type="journal article" date="2018" name="PLoS Genet.">
        <title>Population sequencing reveals clonal diversity and ancestral inbreeding in the grapevine cultivar Chardonnay.</title>
        <authorList>
            <person name="Roach M.J."/>
            <person name="Johnson D.L."/>
            <person name="Bohlmann J."/>
            <person name="van Vuuren H.J."/>
            <person name="Jones S.J."/>
            <person name="Pretorius I.S."/>
            <person name="Schmidt S.A."/>
            <person name="Borneman A.R."/>
        </authorList>
    </citation>
    <scope>NUCLEOTIDE SEQUENCE [LARGE SCALE GENOMIC DNA]</scope>
    <source>
        <strain evidence="6">cv. Chardonnay</strain>
        <tissue evidence="5">Leaf</tissue>
    </source>
</reference>
<evidence type="ECO:0000313" key="6">
    <source>
        <dbReference type="Proteomes" id="UP000288805"/>
    </source>
</evidence>
<dbReference type="InterPro" id="IPR046848">
    <property type="entry name" value="E_motif"/>
</dbReference>
<dbReference type="FunFam" id="1.25.40.10:FF:003301">
    <property type="entry name" value="Tetratricopeptide repeat (TPR)-like superfamily protein"/>
    <property type="match status" value="1"/>
</dbReference>
<dbReference type="Pfam" id="PF20431">
    <property type="entry name" value="E_motif"/>
    <property type="match status" value="1"/>
</dbReference>
<protein>
    <submittedName>
        <fullName evidence="5">Pentatricopeptide repeat-containing protein</fullName>
    </submittedName>
</protein>
<accession>A0A438DYC7</accession>
<dbReference type="FunFam" id="1.25.40.10:FF:001093">
    <property type="entry name" value="Pentatricopeptide repeat-containing protein At2g34400"/>
    <property type="match status" value="1"/>
</dbReference>
<dbReference type="GO" id="GO:0008270">
    <property type="term" value="F:zinc ion binding"/>
    <property type="evidence" value="ECO:0007669"/>
    <property type="project" value="InterPro"/>
</dbReference>
<dbReference type="PANTHER" id="PTHR24015:SF548">
    <property type="entry name" value="OS08G0340900 PROTEIN"/>
    <property type="match status" value="1"/>
</dbReference>
<dbReference type="Gene3D" id="1.25.40.10">
    <property type="entry name" value="Tetratricopeptide repeat domain"/>
    <property type="match status" value="5"/>
</dbReference>
<feature type="repeat" description="PPR" evidence="3">
    <location>
        <begin position="499"/>
        <end position="533"/>
    </location>
</feature>
<dbReference type="GO" id="GO:0009451">
    <property type="term" value="P:RNA modification"/>
    <property type="evidence" value="ECO:0007669"/>
    <property type="project" value="InterPro"/>
</dbReference>
<dbReference type="InterPro" id="IPR046960">
    <property type="entry name" value="PPR_At4g14850-like_plant"/>
</dbReference>
<dbReference type="Pfam" id="PF01535">
    <property type="entry name" value="PPR"/>
    <property type="match status" value="5"/>
</dbReference>
<evidence type="ECO:0000313" key="5">
    <source>
        <dbReference type="EMBL" id="RVW40479.1"/>
    </source>
</evidence>
<dbReference type="InterPro" id="IPR002885">
    <property type="entry name" value="PPR_rpt"/>
</dbReference>
<feature type="repeat" description="PPR" evidence="3">
    <location>
        <begin position="85"/>
        <end position="119"/>
    </location>
</feature>